<gene>
    <name evidence="2" type="ORF">H6A19_08545</name>
</gene>
<protein>
    <submittedName>
        <fullName evidence="2">DUF2500 domain-containing protein</fullName>
    </submittedName>
</protein>
<comment type="caution">
    <text evidence="2">The sequence shown here is derived from an EMBL/GenBank/DDBJ whole genome shotgun (WGS) entry which is preliminary data.</text>
</comment>
<accession>A0ABS2FGR1</accession>
<dbReference type="InterPro" id="IPR019635">
    <property type="entry name" value="DUF2500"/>
</dbReference>
<dbReference type="RefSeq" id="WP_148324320.1">
    <property type="nucleotide sequence ID" value="NZ_JACJLL010000044.1"/>
</dbReference>
<keyword evidence="3" id="KW-1185">Reference proteome</keyword>
<feature type="transmembrane region" description="Helical" evidence="1">
    <location>
        <begin position="12"/>
        <end position="30"/>
    </location>
</feature>
<dbReference type="Proteomes" id="UP000767334">
    <property type="component" value="Unassembled WGS sequence"/>
</dbReference>
<organism evidence="2 3">
    <name type="scientific">Clostridium saudiense</name>
    <dbReference type="NCBI Taxonomy" id="1414720"/>
    <lineage>
        <taxon>Bacteria</taxon>
        <taxon>Bacillati</taxon>
        <taxon>Bacillota</taxon>
        <taxon>Clostridia</taxon>
        <taxon>Eubacteriales</taxon>
        <taxon>Clostridiaceae</taxon>
        <taxon>Clostridium</taxon>
    </lineage>
</organism>
<keyword evidence="1" id="KW-1133">Transmembrane helix</keyword>
<keyword evidence="1" id="KW-0472">Membrane</keyword>
<dbReference type="Pfam" id="PF10694">
    <property type="entry name" value="DUF2500"/>
    <property type="match status" value="1"/>
</dbReference>
<evidence type="ECO:0000256" key="1">
    <source>
        <dbReference type="SAM" id="Phobius"/>
    </source>
</evidence>
<name>A0ABS2FGR1_9CLOT</name>
<evidence type="ECO:0000313" key="3">
    <source>
        <dbReference type="Proteomes" id="UP000767334"/>
    </source>
</evidence>
<evidence type="ECO:0000313" key="2">
    <source>
        <dbReference type="EMBL" id="MBM6819384.1"/>
    </source>
</evidence>
<reference evidence="2 3" key="1">
    <citation type="journal article" date="2021" name="Sci. Rep.">
        <title>The distribution of antibiotic resistance genes in chicken gut microbiota commensals.</title>
        <authorList>
            <person name="Juricova H."/>
            <person name="Matiasovicova J."/>
            <person name="Kubasova T."/>
            <person name="Cejkova D."/>
            <person name="Rychlik I."/>
        </authorList>
    </citation>
    <scope>NUCLEOTIDE SEQUENCE [LARGE SCALE GENOMIC DNA]</scope>
    <source>
        <strain evidence="2 3">An435</strain>
    </source>
</reference>
<dbReference type="Gene3D" id="2.40.50.660">
    <property type="match status" value="1"/>
</dbReference>
<dbReference type="EMBL" id="JACJLL010000044">
    <property type="protein sequence ID" value="MBM6819384.1"/>
    <property type="molecule type" value="Genomic_DNA"/>
</dbReference>
<keyword evidence="1" id="KW-0812">Transmembrane</keyword>
<proteinExistence type="predicted"/>
<sequence>MYFDPFFNIMQFLVPIFFLIIFVVIIFTLIKGIKEWNYNNKQPIVPVTATIVSKRASVSHNHHTDNHMSTTSTTYYVTFEYTNGQRQEFHVNGNQYGLLAEGDKGTLSFQGTRFIDFKREF</sequence>